<organism evidence="2 3">
    <name type="scientific">Lentibacillus populi</name>
    <dbReference type="NCBI Taxonomy" id="1827502"/>
    <lineage>
        <taxon>Bacteria</taxon>
        <taxon>Bacillati</taxon>
        <taxon>Bacillota</taxon>
        <taxon>Bacilli</taxon>
        <taxon>Bacillales</taxon>
        <taxon>Bacillaceae</taxon>
        <taxon>Lentibacillus</taxon>
    </lineage>
</organism>
<dbReference type="Proteomes" id="UP000621492">
    <property type="component" value="Unassembled WGS sequence"/>
</dbReference>
<sequence length="335" mass="37701">MELKQNLTSAEIANIWRAYQNASITSAVLKYFTSKVEDEEIKPVIQDALTLEQTQLDKLTRIFKKENFPIPIAFTDQDVNVEAPRLYTDNFFLQYVVQMGSLGMGSFTQAISASTREDIYLFFSEGFRQYNELHQKASLIALTKGLMNKPPIIPVPKEVDFVKKQSFLTGWFGERRPLTALEIANLYTNIARNNLGVATLTGFSQVAKSKEVTEYIKRGIHIAKKHAEVFSSVLREGDVPVPSGSDAMVTDANETSPFSDKLMMMHVTAMIGLGISFYGMSISTNIRRDLITHYTRLSGEIALYSEDGTNIMIDNGWLEEPPRMVARDDLVNSKK</sequence>
<evidence type="ECO:0000313" key="3">
    <source>
        <dbReference type="Proteomes" id="UP000621492"/>
    </source>
</evidence>
<keyword evidence="3" id="KW-1185">Reference proteome</keyword>
<keyword evidence="1" id="KW-1133">Transmembrane helix</keyword>
<dbReference type="InterPro" id="IPR012347">
    <property type="entry name" value="Ferritin-like"/>
</dbReference>
<accession>A0A9W5TXI9</accession>
<dbReference type="Gene3D" id="1.20.1260.10">
    <property type="match status" value="2"/>
</dbReference>
<dbReference type="InterPro" id="IPR021617">
    <property type="entry name" value="DUF3231"/>
</dbReference>
<protein>
    <recommendedName>
        <fullName evidence="4">DUF3231 family protein</fullName>
    </recommendedName>
</protein>
<gene>
    <name evidence="2" type="ORF">GCM10011409_19420</name>
</gene>
<feature type="transmembrane region" description="Helical" evidence="1">
    <location>
        <begin position="262"/>
        <end position="280"/>
    </location>
</feature>
<keyword evidence="1" id="KW-0812">Transmembrane</keyword>
<reference evidence="2" key="2">
    <citation type="submission" date="2020-09" db="EMBL/GenBank/DDBJ databases">
        <authorList>
            <person name="Sun Q."/>
            <person name="Zhou Y."/>
        </authorList>
    </citation>
    <scope>NUCLEOTIDE SEQUENCE</scope>
    <source>
        <strain evidence="2">CGMCC 1.15454</strain>
    </source>
</reference>
<reference evidence="2" key="1">
    <citation type="journal article" date="2014" name="Int. J. Syst. Evol. Microbiol.">
        <title>Complete genome sequence of Corynebacterium casei LMG S-19264T (=DSM 44701T), isolated from a smear-ripened cheese.</title>
        <authorList>
            <consortium name="US DOE Joint Genome Institute (JGI-PGF)"/>
            <person name="Walter F."/>
            <person name="Albersmeier A."/>
            <person name="Kalinowski J."/>
            <person name="Ruckert C."/>
        </authorList>
    </citation>
    <scope>NUCLEOTIDE SEQUENCE</scope>
    <source>
        <strain evidence="2">CGMCC 1.15454</strain>
    </source>
</reference>
<evidence type="ECO:0008006" key="4">
    <source>
        <dbReference type="Google" id="ProtNLM"/>
    </source>
</evidence>
<comment type="caution">
    <text evidence="2">The sequence shown here is derived from an EMBL/GenBank/DDBJ whole genome shotgun (WGS) entry which is preliminary data.</text>
</comment>
<keyword evidence="1" id="KW-0472">Membrane</keyword>
<dbReference type="RefSeq" id="WP_088053181.1">
    <property type="nucleotide sequence ID" value="NZ_BMJD01000012.1"/>
</dbReference>
<name>A0A9W5TXI9_9BACI</name>
<evidence type="ECO:0000313" key="2">
    <source>
        <dbReference type="EMBL" id="GGB41976.1"/>
    </source>
</evidence>
<proteinExistence type="predicted"/>
<dbReference type="EMBL" id="BMJD01000012">
    <property type="protein sequence ID" value="GGB41976.1"/>
    <property type="molecule type" value="Genomic_DNA"/>
</dbReference>
<evidence type="ECO:0000256" key="1">
    <source>
        <dbReference type="SAM" id="Phobius"/>
    </source>
</evidence>
<dbReference type="Pfam" id="PF11553">
    <property type="entry name" value="DUF3231"/>
    <property type="match status" value="2"/>
</dbReference>
<dbReference type="AlphaFoldDB" id="A0A9W5TXI9"/>